<dbReference type="InterPro" id="IPR008248">
    <property type="entry name" value="CheB-like"/>
</dbReference>
<dbReference type="InterPro" id="IPR035909">
    <property type="entry name" value="CheB_C"/>
</dbReference>
<evidence type="ECO:0000256" key="5">
    <source>
        <dbReference type="ARBA" id="ARBA00022801"/>
    </source>
</evidence>
<dbReference type="FunFam" id="3.40.50.180:FF:000001">
    <property type="entry name" value="Protein-glutamate methylesterase/protein-glutamine glutaminase"/>
    <property type="match status" value="1"/>
</dbReference>
<comment type="subcellular location">
    <subcellularLocation>
        <location evidence="1 12">Cytoplasm</location>
    </subcellularLocation>
</comment>
<dbReference type="PIRSF" id="PIRSF000876">
    <property type="entry name" value="RR_chemtxs_CheB"/>
    <property type="match status" value="1"/>
</dbReference>
<evidence type="ECO:0000256" key="13">
    <source>
        <dbReference type="PROSITE-ProRule" id="PRU00050"/>
    </source>
</evidence>
<dbReference type="RefSeq" id="WP_162494332.1">
    <property type="nucleotide sequence ID" value="NZ_CYGX02000037.1"/>
</dbReference>
<feature type="modified residue" description="4-aspartylphosphate" evidence="12 14">
    <location>
        <position position="56"/>
    </location>
</feature>
<keyword evidence="18" id="KW-1185">Reference proteome</keyword>
<evidence type="ECO:0000256" key="4">
    <source>
        <dbReference type="ARBA" id="ARBA00022553"/>
    </source>
</evidence>
<dbReference type="NCBIfam" id="NF009206">
    <property type="entry name" value="PRK12555.1"/>
    <property type="match status" value="1"/>
</dbReference>
<evidence type="ECO:0000313" key="18">
    <source>
        <dbReference type="Proteomes" id="UP000187012"/>
    </source>
</evidence>
<dbReference type="GO" id="GO:0000156">
    <property type="term" value="F:phosphorelay response regulator activity"/>
    <property type="evidence" value="ECO:0007669"/>
    <property type="project" value="InterPro"/>
</dbReference>
<evidence type="ECO:0000313" key="17">
    <source>
        <dbReference type="EMBL" id="SIT42447.1"/>
    </source>
</evidence>
<evidence type="ECO:0000256" key="12">
    <source>
        <dbReference type="HAMAP-Rule" id="MF_00099"/>
    </source>
</evidence>
<dbReference type="PROSITE" id="PS50110">
    <property type="entry name" value="RESPONSE_REGULATORY"/>
    <property type="match status" value="1"/>
</dbReference>
<dbReference type="EC" id="3.1.1.61" evidence="7 12"/>
<feature type="domain" description="Response regulatory" evidence="15">
    <location>
        <begin position="5"/>
        <end position="122"/>
    </location>
</feature>
<accession>A0A1N7S543</accession>
<reference evidence="17 18" key="1">
    <citation type="submission" date="2016-12" db="EMBL/GenBank/DDBJ databases">
        <authorList>
            <person name="Song W.-J."/>
            <person name="Kurnit D.M."/>
        </authorList>
    </citation>
    <scope>NUCLEOTIDE SEQUENCE [LARGE SCALE GENOMIC DNA]</scope>
    <source>
        <strain evidence="17 18">STM7296</strain>
    </source>
</reference>
<evidence type="ECO:0000256" key="14">
    <source>
        <dbReference type="PROSITE-ProRule" id="PRU00169"/>
    </source>
</evidence>
<feature type="active site" evidence="12 13">
    <location>
        <position position="201"/>
    </location>
</feature>
<evidence type="ECO:0000256" key="8">
    <source>
        <dbReference type="ARBA" id="ARBA00048267"/>
    </source>
</evidence>
<name>A0A1N7S543_9BURK</name>
<dbReference type="SMART" id="SM00448">
    <property type="entry name" value="REC"/>
    <property type="match status" value="1"/>
</dbReference>
<dbReference type="InterPro" id="IPR011006">
    <property type="entry name" value="CheY-like_superfamily"/>
</dbReference>
<dbReference type="PROSITE" id="PS50122">
    <property type="entry name" value="CHEB"/>
    <property type="match status" value="1"/>
</dbReference>
<evidence type="ECO:0000256" key="2">
    <source>
        <dbReference type="ARBA" id="ARBA00022490"/>
    </source>
</evidence>
<evidence type="ECO:0000256" key="1">
    <source>
        <dbReference type="ARBA" id="ARBA00004496"/>
    </source>
</evidence>
<comment type="similarity">
    <text evidence="10 12">Belongs to the CheB family.</text>
</comment>
<comment type="catalytic activity">
    <reaction evidence="8 12">
        <text>[protein]-L-glutamate 5-O-methyl ester + H2O = L-glutamyl-[protein] + methanol + H(+)</text>
        <dbReference type="Rhea" id="RHEA:23236"/>
        <dbReference type="Rhea" id="RHEA-COMP:10208"/>
        <dbReference type="Rhea" id="RHEA-COMP:10311"/>
        <dbReference type="ChEBI" id="CHEBI:15377"/>
        <dbReference type="ChEBI" id="CHEBI:15378"/>
        <dbReference type="ChEBI" id="CHEBI:17790"/>
        <dbReference type="ChEBI" id="CHEBI:29973"/>
        <dbReference type="ChEBI" id="CHEBI:82795"/>
        <dbReference type="EC" id="3.1.1.61"/>
    </reaction>
</comment>
<dbReference type="Pfam" id="PF01339">
    <property type="entry name" value="CheB_methylest"/>
    <property type="match status" value="1"/>
</dbReference>
<evidence type="ECO:0000256" key="3">
    <source>
        <dbReference type="ARBA" id="ARBA00022500"/>
    </source>
</evidence>
<dbReference type="SUPFAM" id="SSF52738">
    <property type="entry name" value="Methylesterase CheB, C-terminal domain"/>
    <property type="match status" value="1"/>
</dbReference>
<dbReference type="EC" id="3.5.1.44" evidence="6 12"/>
<comment type="PTM">
    <text evidence="12">Phosphorylated by CheA. Phosphorylation of the N-terminal regulatory domain activates the methylesterase activity.</text>
</comment>
<dbReference type="Pfam" id="PF00072">
    <property type="entry name" value="Response_reg"/>
    <property type="match status" value="1"/>
</dbReference>
<feature type="active site" evidence="12 13">
    <location>
        <position position="175"/>
    </location>
</feature>
<dbReference type="InterPro" id="IPR001789">
    <property type="entry name" value="Sig_transdc_resp-reg_receiver"/>
</dbReference>
<keyword evidence="4 12" id="KW-0597">Phosphoprotein</keyword>
<dbReference type="HAMAP" id="MF_00099">
    <property type="entry name" value="CheB_chemtxs"/>
    <property type="match status" value="1"/>
</dbReference>
<protein>
    <recommendedName>
        <fullName evidence="11 12">Protein-glutamate methylesterase/protein-glutamine glutaminase</fullName>
        <ecNumber evidence="7 12">3.1.1.61</ecNumber>
        <ecNumber evidence="6 12">3.5.1.44</ecNumber>
    </recommendedName>
</protein>
<dbReference type="GO" id="GO:0005737">
    <property type="term" value="C:cytoplasm"/>
    <property type="evidence" value="ECO:0007669"/>
    <property type="project" value="UniProtKB-SubCell"/>
</dbReference>
<dbReference type="GO" id="GO:0008984">
    <property type="term" value="F:protein-glutamate methylesterase activity"/>
    <property type="evidence" value="ECO:0007669"/>
    <property type="project" value="UniProtKB-UniRule"/>
</dbReference>
<feature type="active site" evidence="12 13">
    <location>
        <position position="297"/>
    </location>
</feature>
<dbReference type="STRING" id="1247936.BN2475_370038"/>
<dbReference type="Gene3D" id="3.40.50.180">
    <property type="entry name" value="Methylesterase CheB, C-terminal domain"/>
    <property type="match status" value="1"/>
</dbReference>
<dbReference type="FunFam" id="3.40.50.2300:FF:000060">
    <property type="entry name" value="Protein-glutamate methylesterase/protein-glutamine glutaminase"/>
    <property type="match status" value="1"/>
</dbReference>
<comment type="function">
    <text evidence="12">Involved in chemotaxis. Part of a chemotaxis signal transduction system that modulates chemotaxis in response to various stimuli. Catalyzes the demethylation of specific methylglutamate residues introduced into the chemoreceptors (methyl-accepting chemotaxis proteins or MCP) by CheR. Also mediates the irreversible deamidation of specific glutamine residues to glutamic acid.</text>
</comment>
<dbReference type="CDD" id="cd17541">
    <property type="entry name" value="REC_CheB-like"/>
    <property type="match status" value="1"/>
</dbReference>
<dbReference type="NCBIfam" id="NF001965">
    <property type="entry name" value="PRK00742.1"/>
    <property type="match status" value="1"/>
</dbReference>
<organism evidence="17 18">
    <name type="scientific">Paraburkholderia ribeironis</name>
    <dbReference type="NCBI Taxonomy" id="1247936"/>
    <lineage>
        <taxon>Bacteria</taxon>
        <taxon>Pseudomonadati</taxon>
        <taxon>Pseudomonadota</taxon>
        <taxon>Betaproteobacteria</taxon>
        <taxon>Burkholderiales</taxon>
        <taxon>Burkholderiaceae</taxon>
        <taxon>Paraburkholderia</taxon>
    </lineage>
</organism>
<evidence type="ECO:0000256" key="7">
    <source>
        <dbReference type="ARBA" id="ARBA00039140"/>
    </source>
</evidence>
<evidence type="ECO:0000256" key="9">
    <source>
        <dbReference type="ARBA" id="ARBA00051178"/>
    </source>
</evidence>
<proteinExistence type="inferred from homology"/>
<dbReference type="SUPFAM" id="SSF52172">
    <property type="entry name" value="CheY-like"/>
    <property type="match status" value="1"/>
</dbReference>
<dbReference type="CDD" id="cd16432">
    <property type="entry name" value="CheB_Rec"/>
    <property type="match status" value="1"/>
</dbReference>
<dbReference type="EMBL" id="CYGX02000037">
    <property type="protein sequence ID" value="SIT42447.1"/>
    <property type="molecule type" value="Genomic_DNA"/>
</dbReference>
<keyword evidence="5 12" id="KW-0378">Hydrolase</keyword>
<evidence type="ECO:0000256" key="11">
    <source>
        <dbReference type="ARBA" id="ARBA00067927"/>
    </source>
</evidence>
<dbReference type="GO" id="GO:0050568">
    <property type="term" value="F:protein-glutamine glutaminase activity"/>
    <property type="evidence" value="ECO:0007669"/>
    <property type="project" value="UniProtKB-UniRule"/>
</dbReference>
<evidence type="ECO:0000256" key="6">
    <source>
        <dbReference type="ARBA" id="ARBA00039019"/>
    </source>
</evidence>
<dbReference type="AlphaFoldDB" id="A0A1N7S543"/>
<sequence>MQKIKVLCVDDSALIRSLMTEIINGQPDMTVVATAPDPLVARELIKQHNPDVLTLDVEMPRMDGLDFLEKLMRLRPMPVVMVSSLTERGNEITLRALELGAVDFVTKPKVGIRDGMLDYAEKLADKIRAAARARVRQAAPVQHAAAQAAHAPLGAAPLFNNPLLSTEKLIIVGASTGGTEAIREVLVPLPPDAPAVLIAQHMPPGFTKSFAQRLNGLCRITVKEAEHGERVLPGHAYIAPGHAHLLLARSGANYIAHLSDDPPVNRHRPSVDVLFRSAAQHAGKNAIGVILTGMGRDGAAGLLEMKKAGAYTLAQDEASCIVFGMPREAIALGAADEIASLADMSRRVMTRLSSMGDRVQRV</sequence>
<dbReference type="Proteomes" id="UP000187012">
    <property type="component" value="Unassembled WGS sequence"/>
</dbReference>
<feature type="domain" description="CheB-type methylesterase" evidence="16">
    <location>
        <begin position="163"/>
        <end position="355"/>
    </location>
</feature>
<dbReference type="PANTHER" id="PTHR42872">
    <property type="entry name" value="PROTEIN-GLUTAMATE METHYLESTERASE/PROTEIN-GLUTAMINE GLUTAMINASE"/>
    <property type="match status" value="1"/>
</dbReference>
<dbReference type="Gene3D" id="3.40.50.2300">
    <property type="match status" value="1"/>
</dbReference>
<keyword evidence="3 12" id="KW-0145">Chemotaxis</keyword>
<comment type="catalytic activity">
    <reaction evidence="9 12">
        <text>L-glutaminyl-[protein] + H2O = L-glutamyl-[protein] + NH4(+)</text>
        <dbReference type="Rhea" id="RHEA:16441"/>
        <dbReference type="Rhea" id="RHEA-COMP:10207"/>
        <dbReference type="Rhea" id="RHEA-COMP:10208"/>
        <dbReference type="ChEBI" id="CHEBI:15377"/>
        <dbReference type="ChEBI" id="CHEBI:28938"/>
        <dbReference type="ChEBI" id="CHEBI:29973"/>
        <dbReference type="ChEBI" id="CHEBI:30011"/>
        <dbReference type="EC" id="3.5.1.44"/>
    </reaction>
</comment>
<evidence type="ECO:0000259" key="15">
    <source>
        <dbReference type="PROSITE" id="PS50110"/>
    </source>
</evidence>
<gene>
    <name evidence="12 17" type="primary">cheB</name>
    <name evidence="17" type="ORF">BN2475_370038</name>
</gene>
<dbReference type="GO" id="GO:0006935">
    <property type="term" value="P:chemotaxis"/>
    <property type="evidence" value="ECO:0007669"/>
    <property type="project" value="UniProtKB-UniRule"/>
</dbReference>
<evidence type="ECO:0000259" key="16">
    <source>
        <dbReference type="PROSITE" id="PS50122"/>
    </source>
</evidence>
<dbReference type="PANTHER" id="PTHR42872:SF6">
    <property type="entry name" value="PROTEIN-GLUTAMATE METHYLESTERASE_PROTEIN-GLUTAMINE GLUTAMINASE"/>
    <property type="match status" value="1"/>
</dbReference>
<dbReference type="InterPro" id="IPR000673">
    <property type="entry name" value="Sig_transdc_resp-reg_Me-estase"/>
</dbReference>
<evidence type="ECO:0000256" key="10">
    <source>
        <dbReference type="ARBA" id="ARBA00061116"/>
    </source>
</evidence>
<comment type="domain">
    <text evidence="12">Contains a C-terminal catalytic domain, and an N-terminal region which modulates catalytic activity.</text>
</comment>
<keyword evidence="2 12" id="KW-0963">Cytoplasm</keyword>